<organism evidence="2 3">
    <name type="scientific">Venturia inaequalis</name>
    <name type="common">Apple scab fungus</name>
    <dbReference type="NCBI Taxonomy" id="5025"/>
    <lineage>
        <taxon>Eukaryota</taxon>
        <taxon>Fungi</taxon>
        <taxon>Dikarya</taxon>
        <taxon>Ascomycota</taxon>
        <taxon>Pezizomycotina</taxon>
        <taxon>Dothideomycetes</taxon>
        <taxon>Pleosporomycetidae</taxon>
        <taxon>Venturiales</taxon>
        <taxon>Venturiaceae</taxon>
        <taxon>Venturia</taxon>
    </lineage>
</organism>
<feature type="region of interest" description="Disordered" evidence="1">
    <location>
        <begin position="197"/>
        <end position="239"/>
    </location>
</feature>
<name>A0A8H3Z612_VENIN</name>
<comment type="caution">
    <text evidence="2">The sequence shown here is derived from an EMBL/GenBank/DDBJ whole genome shotgun (WGS) entry which is preliminary data.</text>
</comment>
<accession>A0A8H3Z612</accession>
<dbReference type="Proteomes" id="UP000447873">
    <property type="component" value="Unassembled WGS sequence"/>
</dbReference>
<evidence type="ECO:0000313" key="3">
    <source>
        <dbReference type="Proteomes" id="UP000447873"/>
    </source>
</evidence>
<reference evidence="2 3" key="1">
    <citation type="submission" date="2018-12" db="EMBL/GenBank/DDBJ databases">
        <title>Venturia inaequalis Genome Resource.</title>
        <authorList>
            <person name="Lichtner F.J."/>
        </authorList>
    </citation>
    <scope>NUCLEOTIDE SEQUENCE [LARGE SCALE GENOMIC DNA]</scope>
    <source>
        <strain evidence="2 3">120213</strain>
    </source>
</reference>
<dbReference type="EMBL" id="WNWS01000019">
    <property type="protein sequence ID" value="KAE9987340.1"/>
    <property type="molecule type" value="Genomic_DNA"/>
</dbReference>
<feature type="compositionally biased region" description="Basic and acidic residues" evidence="1">
    <location>
        <begin position="228"/>
        <end position="239"/>
    </location>
</feature>
<gene>
    <name evidence="2" type="ORF">EG328_003064</name>
</gene>
<evidence type="ECO:0000313" key="2">
    <source>
        <dbReference type="EMBL" id="KAE9987340.1"/>
    </source>
</evidence>
<protein>
    <submittedName>
        <fullName evidence="2">Uncharacterized protein</fullName>
    </submittedName>
</protein>
<proteinExistence type="predicted"/>
<dbReference type="AlphaFoldDB" id="A0A8H3Z612"/>
<feature type="region of interest" description="Disordered" evidence="1">
    <location>
        <begin position="1"/>
        <end position="23"/>
    </location>
</feature>
<evidence type="ECO:0000256" key="1">
    <source>
        <dbReference type="SAM" id="MobiDB-lite"/>
    </source>
</evidence>
<sequence length="239" mass="26214">MELTAAQAAKQHPSVDASAAHPCDRERQGRWGARFTTSNPSGFWAGLSVTRASEKRGFPASWIHNNHPAAPSGVNVMARLWLWVRISLYPADKSGRLFVMSGGWGLGQTDVFVWQSSRPVFGEGDPTFPVCSSIEAANLRVCPPGTTGTTFPCPEGNQVKSETKAKLTLLKKSQESIRQQLALEGWNMPSRQEVVLSKRDYPSPRATPGGGHRRPNDNGQLNGSDFYTKNHDLRTSIIK</sequence>
<feature type="compositionally biased region" description="Polar residues" evidence="1">
    <location>
        <begin position="217"/>
        <end position="227"/>
    </location>
</feature>